<dbReference type="InterPro" id="IPR002889">
    <property type="entry name" value="WSC_carb-bd"/>
</dbReference>
<feature type="compositionally biased region" description="Low complexity" evidence="7">
    <location>
        <begin position="185"/>
        <end position="199"/>
    </location>
</feature>
<dbReference type="PANTHER" id="PTHR24269">
    <property type="entry name" value="KREMEN PROTEIN"/>
    <property type="match status" value="1"/>
</dbReference>
<dbReference type="GO" id="GO:0005886">
    <property type="term" value="C:plasma membrane"/>
    <property type="evidence" value="ECO:0007669"/>
    <property type="project" value="TreeGrafter"/>
</dbReference>
<organism evidence="11 12">
    <name type="scientific">Cladonia borealis</name>
    <dbReference type="NCBI Taxonomy" id="184061"/>
    <lineage>
        <taxon>Eukaryota</taxon>
        <taxon>Fungi</taxon>
        <taxon>Dikarya</taxon>
        <taxon>Ascomycota</taxon>
        <taxon>Pezizomycotina</taxon>
        <taxon>Lecanoromycetes</taxon>
        <taxon>OSLEUM clade</taxon>
        <taxon>Lecanoromycetidae</taxon>
        <taxon>Lecanorales</taxon>
        <taxon>Lecanorineae</taxon>
        <taxon>Cladoniaceae</taxon>
        <taxon>Cladonia</taxon>
    </lineage>
</organism>
<evidence type="ECO:0000313" key="11">
    <source>
        <dbReference type="EMBL" id="KAK0507321.1"/>
    </source>
</evidence>
<feature type="domain" description="WSC" evidence="10">
    <location>
        <begin position="54"/>
        <end position="148"/>
    </location>
</feature>
<evidence type="ECO:0000256" key="4">
    <source>
        <dbReference type="ARBA" id="ARBA00022989"/>
    </source>
</evidence>
<dbReference type="Pfam" id="PF01822">
    <property type="entry name" value="WSC"/>
    <property type="match status" value="1"/>
</dbReference>
<evidence type="ECO:0000256" key="8">
    <source>
        <dbReference type="SAM" id="Phobius"/>
    </source>
</evidence>
<comment type="subcellular location">
    <subcellularLocation>
        <location evidence="1">Membrane</location>
        <topology evidence="1">Single-pass membrane protein</topology>
    </subcellularLocation>
</comment>
<feature type="chain" id="PRO_5041348641" description="WSC domain-containing protein" evidence="9">
    <location>
        <begin position="30"/>
        <end position="263"/>
    </location>
</feature>
<keyword evidence="12" id="KW-1185">Reference proteome</keyword>
<evidence type="ECO:0000256" key="5">
    <source>
        <dbReference type="ARBA" id="ARBA00023136"/>
    </source>
</evidence>
<feature type="region of interest" description="Disordered" evidence="7">
    <location>
        <begin position="148"/>
        <end position="199"/>
    </location>
</feature>
<protein>
    <recommendedName>
        <fullName evidence="10">WSC domain-containing protein</fullName>
    </recommendedName>
</protein>
<keyword evidence="3 9" id="KW-0732">Signal</keyword>
<evidence type="ECO:0000313" key="12">
    <source>
        <dbReference type="Proteomes" id="UP001166286"/>
    </source>
</evidence>
<dbReference type="SMART" id="SM00321">
    <property type="entry name" value="WSC"/>
    <property type="match status" value="1"/>
</dbReference>
<proteinExistence type="predicted"/>
<evidence type="ECO:0000256" key="2">
    <source>
        <dbReference type="ARBA" id="ARBA00022692"/>
    </source>
</evidence>
<feature type="region of interest" description="Disordered" evidence="7">
    <location>
        <begin position="233"/>
        <end position="263"/>
    </location>
</feature>
<evidence type="ECO:0000256" key="6">
    <source>
        <dbReference type="ARBA" id="ARBA00023180"/>
    </source>
</evidence>
<keyword evidence="6" id="KW-0325">Glycoprotein</keyword>
<name>A0AA39QSY9_9LECA</name>
<keyword evidence="4 8" id="KW-1133">Transmembrane helix</keyword>
<evidence type="ECO:0000256" key="9">
    <source>
        <dbReference type="SAM" id="SignalP"/>
    </source>
</evidence>
<dbReference type="PROSITE" id="PS51212">
    <property type="entry name" value="WSC"/>
    <property type="match status" value="1"/>
</dbReference>
<keyword evidence="5 8" id="KW-0472">Membrane</keyword>
<dbReference type="InterPro" id="IPR051836">
    <property type="entry name" value="Kremen_rcpt"/>
</dbReference>
<sequence>MAPGWCNMVKRYWTVPLLILTCLTGPTSTQEYWEGLPTFCSPIEETTVIQQLPEFEYRGCYADQSNPRLLPIGANSTGSMTVTTCASICSSQGYAFFGVEYSYQCWCGNALHPRAVPADQSNCNYACCADSSSVACGGDGFIGVYEARPSPTQTANSTNNSGSSPMQVPNVTNYSGNHSNNATYDGDNSSSDTSNDGGSNYQTSNKITLGTSIGIGVPGLILSALLVKMKFSKRGRNPRQGTSQPSPKASSTHGRYTESISTI</sequence>
<evidence type="ECO:0000256" key="1">
    <source>
        <dbReference type="ARBA" id="ARBA00004167"/>
    </source>
</evidence>
<reference evidence="11" key="1">
    <citation type="submission" date="2023-03" db="EMBL/GenBank/DDBJ databases">
        <title>Complete genome of Cladonia borealis.</title>
        <authorList>
            <person name="Park H."/>
        </authorList>
    </citation>
    <scope>NUCLEOTIDE SEQUENCE</scope>
    <source>
        <strain evidence="11">ANT050790</strain>
    </source>
</reference>
<dbReference type="EMBL" id="JAFEKC020000024">
    <property type="protein sequence ID" value="KAK0507321.1"/>
    <property type="molecule type" value="Genomic_DNA"/>
</dbReference>
<dbReference type="Proteomes" id="UP001166286">
    <property type="component" value="Unassembled WGS sequence"/>
</dbReference>
<feature type="transmembrane region" description="Helical" evidence="8">
    <location>
        <begin position="207"/>
        <end position="227"/>
    </location>
</feature>
<feature type="compositionally biased region" description="Polar residues" evidence="7">
    <location>
        <begin position="150"/>
        <end position="183"/>
    </location>
</feature>
<evidence type="ECO:0000256" key="3">
    <source>
        <dbReference type="ARBA" id="ARBA00022729"/>
    </source>
</evidence>
<evidence type="ECO:0000259" key="10">
    <source>
        <dbReference type="PROSITE" id="PS51212"/>
    </source>
</evidence>
<feature type="compositionally biased region" description="Polar residues" evidence="7">
    <location>
        <begin position="239"/>
        <end position="263"/>
    </location>
</feature>
<evidence type="ECO:0000256" key="7">
    <source>
        <dbReference type="SAM" id="MobiDB-lite"/>
    </source>
</evidence>
<accession>A0AA39QSY9</accession>
<comment type="caution">
    <text evidence="11">The sequence shown here is derived from an EMBL/GenBank/DDBJ whole genome shotgun (WGS) entry which is preliminary data.</text>
</comment>
<feature type="signal peptide" evidence="9">
    <location>
        <begin position="1"/>
        <end position="29"/>
    </location>
</feature>
<keyword evidence="2 8" id="KW-0812">Transmembrane</keyword>
<dbReference type="PANTHER" id="PTHR24269:SF16">
    <property type="entry name" value="PROTEIN SLG1"/>
    <property type="match status" value="1"/>
</dbReference>
<dbReference type="AlphaFoldDB" id="A0AA39QSY9"/>
<gene>
    <name evidence="11" type="ORF">JMJ35_010359</name>
</gene>